<dbReference type="RefSeq" id="WP_036675477.1">
    <property type="nucleotide sequence ID" value="NZ_FYEP01000004.1"/>
</dbReference>
<feature type="transmembrane region" description="Helical" evidence="5">
    <location>
        <begin position="70"/>
        <end position="92"/>
    </location>
</feature>
<dbReference type="Proteomes" id="UP000028123">
    <property type="component" value="Unassembled WGS sequence"/>
</dbReference>
<evidence type="ECO:0000256" key="2">
    <source>
        <dbReference type="ARBA" id="ARBA00022692"/>
    </source>
</evidence>
<evidence type="ECO:0000256" key="1">
    <source>
        <dbReference type="ARBA" id="ARBA00004141"/>
    </source>
</evidence>
<evidence type="ECO:0000256" key="5">
    <source>
        <dbReference type="SAM" id="Phobius"/>
    </source>
</evidence>
<name>A0A081PAE5_9BACL</name>
<organism evidence="6 7">
    <name type="scientific">Paenibacillus tyrfis</name>
    <dbReference type="NCBI Taxonomy" id="1501230"/>
    <lineage>
        <taxon>Bacteria</taxon>
        <taxon>Bacillati</taxon>
        <taxon>Bacillota</taxon>
        <taxon>Bacilli</taxon>
        <taxon>Bacillales</taxon>
        <taxon>Paenibacillaceae</taxon>
        <taxon>Paenibacillus</taxon>
    </lineage>
</organism>
<dbReference type="GO" id="GO:0016020">
    <property type="term" value="C:membrane"/>
    <property type="evidence" value="ECO:0007669"/>
    <property type="project" value="UniProtKB-SubCell"/>
</dbReference>
<reference evidence="6 7" key="1">
    <citation type="submission" date="2014-06" db="EMBL/GenBank/DDBJ databases">
        <title>Draft genome sequence of Paenibacillus sp. MSt1.</title>
        <authorList>
            <person name="Aw Y.K."/>
            <person name="Ong K.S."/>
            <person name="Gan H.M."/>
            <person name="Lee S.M."/>
        </authorList>
    </citation>
    <scope>NUCLEOTIDE SEQUENCE [LARGE SCALE GENOMIC DNA]</scope>
    <source>
        <strain evidence="6 7">MSt1</strain>
    </source>
</reference>
<accession>A0A081PAE5</accession>
<keyword evidence="7" id="KW-1185">Reference proteome</keyword>
<feature type="transmembrane region" description="Helical" evidence="5">
    <location>
        <begin position="6"/>
        <end position="24"/>
    </location>
</feature>
<comment type="caution">
    <text evidence="6">The sequence shown here is derived from an EMBL/GenBank/DDBJ whole genome shotgun (WGS) entry which is preliminary data.</text>
</comment>
<dbReference type="OrthoDB" id="3385086at2"/>
<dbReference type="AlphaFoldDB" id="A0A081PAE5"/>
<evidence type="ECO:0000313" key="7">
    <source>
        <dbReference type="Proteomes" id="UP000028123"/>
    </source>
</evidence>
<evidence type="ECO:0000313" key="6">
    <source>
        <dbReference type="EMBL" id="KEQ27668.1"/>
    </source>
</evidence>
<evidence type="ECO:0000256" key="3">
    <source>
        <dbReference type="ARBA" id="ARBA00022989"/>
    </source>
</evidence>
<evidence type="ECO:0000256" key="4">
    <source>
        <dbReference type="ARBA" id="ARBA00023136"/>
    </source>
</evidence>
<dbReference type="eggNOG" id="ENOG5032SPK">
    <property type="taxonomic scope" value="Bacteria"/>
</dbReference>
<feature type="transmembrane region" description="Helical" evidence="5">
    <location>
        <begin position="44"/>
        <end position="64"/>
    </location>
</feature>
<protein>
    <submittedName>
        <fullName evidence="6">DoxX family protein</fullName>
    </submittedName>
</protein>
<dbReference type="Pfam" id="PF13564">
    <property type="entry name" value="DoxX_2"/>
    <property type="match status" value="1"/>
</dbReference>
<gene>
    <name evidence="6" type="ORF">ET33_13340</name>
</gene>
<proteinExistence type="predicted"/>
<feature type="transmembrane region" description="Helical" evidence="5">
    <location>
        <begin position="99"/>
        <end position="119"/>
    </location>
</feature>
<sequence>MNVVLWIVQGILALGFIYSGWLKAFQYEVAKASWTWVSDVPKDLVFFIGLAELFGAIGLILPQATKIVPVLTPTAAAGLAAIVLFGAVFHMMRGEYREIVVNIVFLAFALFVAIGRLKWMQS</sequence>
<dbReference type="InterPro" id="IPR032808">
    <property type="entry name" value="DoxX"/>
</dbReference>
<dbReference type="EMBL" id="JNVM01000002">
    <property type="protein sequence ID" value="KEQ27668.1"/>
    <property type="molecule type" value="Genomic_DNA"/>
</dbReference>
<keyword evidence="4 5" id="KW-0472">Membrane</keyword>
<keyword evidence="3 5" id="KW-1133">Transmembrane helix</keyword>
<comment type="subcellular location">
    <subcellularLocation>
        <location evidence="1">Membrane</location>
        <topology evidence="1">Multi-pass membrane protein</topology>
    </subcellularLocation>
</comment>
<keyword evidence="2 5" id="KW-0812">Transmembrane</keyword>